<evidence type="ECO:0008006" key="3">
    <source>
        <dbReference type="Google" id="ProtNLM"/>
    </source>
</evidence>
<dbReference type="EMBL" id="JAVFWL010000005">
    <property type="protein sequence ID" value="KAK6755487.1"/>
    <property type="molecule type" value="Genomic_DNA"/>
</dbReference>
<dbReference type="InterPro" id="IPR029071">
    <property type="entry name" value="Ubiquitin-like_domsf"/>
</dbReference>
<dbReference type="Proteomes" id="UP001303046">
    <property type="component" value="Unassembled WGS sequence"/>
</dbReference>
<protein>
    <recommendedName>
        <fullName evidence="3">Ubiquitin-like domain-containing protein</fullName>
    </recommendedName>
</protein>
<evidence type="ECO:0000313" key="1">
    <source>
        <dbReference type="EMBL" id="KAK6755487.1"/>
    </source>
</evidence>
<dbReference type="Gene3D" id="3.10.20.90">
    <property type="entry name" value="Phosphatidylinositol 3-kinase Catalytic Subunit, Chain A, domain 1"/>
    <property type="match status" value="1"/>
</dbReference>
<reference evidence="1 2" key="1">
    <citation type="submission" date="2023-08" db="EMBL/GenBank/DDBJ databases">
        <title>A Necator americanus chromosomal reference genome.</title>
        <authorList>
            <person name="Ilik V."/>
            <person name="Petrzelkova K.J."/>
            <person name="Pardy F."/>
            <person name="Fuh T."/>
            <person name="Niatou-Singa F.S."/>
            <person name="Gouil Q."/>
            <person name="Baker L."/>
            <person name="Ritchie M.E."/>
            <person name="Jex A.R."/>
            <person name="Gazzola D."/>
            <person name="Li H."/>
            <person name="Toshio Fujiwara R."/>
            <person name="Zhan B."/>
            <person name="Aroian R.V."/>
            <person name="Pafco B."/>
            <person name="Schwarz E.M."/>
        </authorList>
    </citation>
    <scope>NUCLEOTIDE SEQUENCE [LARGE SCALE GENOMIC DNA]</scope>
    <source>
        <strain evidence="1 2">Aroian</strain>
        <tissue evidence="1">Whole animal</tissue>
    </source>
</reference>
<keyword evidence="2" id="KW-1185">Reference proteome</keyword>
<comment type="caution">
    <text evidence="1">The sequence shown here is derived from an EMBL/GenBank/DDBJ whole genome shotgun (WGS) entry which is preliminary data.</text>
</comment>
<organism evidence="1 2">
    <name type="scientific">Necator americanus</name>
    <name type="common">Human hookworm</name>
    <dbReference type="NCBI Taxonomy" id="51031"/>
    <lineage>
        <taxon>Eukaryota</taxon>
        <taxon>Metazoa</taxon>
        <taxon>Ecdysozoa</taxon>
        <taxon>Nematoda</taxon>
        <taxon>Chromadorea</taxon>
        <taxon>Rhabditida</taxon>
        <taxon>Rhabditina</taxon>
        <taxon>Rhabditomorpha</taxon>
        <taxon>Strongyloidea</taxon>
        <taxon>Ancylostomatidae</taxon>
        <taxon>Bunostominae</taxon>
        <taxon>Necator</taxon>
    </lineage>
</organism>
<accession>A0ABR1DYI9</accession>
<proteinExistence type="predicted"/>
<evidence type="ECO:0000313" key="2">
    <source>
        <dbReference type="Proteomes" id="UP001303046"/>
    </source>
</evidence>
<dbReference type="SUPFAM" id="SSF54236">
    <property type="entry name" value="Ubiquitin-like"/>
    <property type="match status" value="1"/>
</dbReference>
<sequence>MDNVEKSIMIYMKNENGVAVPIYVGKNDRVEAIYMEAATTRAIHRGSLKGKAFFHNGHRLKSTDVIGDVGIEHHDTVRLMITDSAHLPTMVGKGPEDAVLSYEFSCNAHAPLLRATVRRLMSRLVHIVNQAYKVMKFFLF</sequence>
<name>A0ABR1DYI9_NECAM</name>
<gene>
    <name evidence="1" type="primary">Necator_chrV.g18869</name>
    <name evidence="1" type="ORF">RB195_014078</name>
</gene>